<dbReference type="GO" id="GO:0120518">
    <property type="term" value="F:protein N-terminal-methionine acetyltransferase activity"/>
    <property type="evidence" value="ECO:0007669"/>
    <property type="project" value="UniProtKB-EC"/>
</dbReference>
<dbReference type="CDD" id="cd04301">
    <property type="entry name" value="NAT_SF"/>
    <property type="match status" value="1"/>
</dbReference>
<evidence type="ECO:0000256" key="10">
    <source>
        <dbReference type="ARBA" id="ARBA00047491"/>
    </source>
</evidence>
<protein>
    <recommendedName>
        <fullName evidence="14">N-alpha-acetyltransferase</fullName>
        <ecNumber evidence="8">2.3.1.255</ecNumber>
        <ecNumber evidence="9">2.3.1.258</ecNumber>
    </recommendedName>
    <alternativeName>
        <fullName evidence="16">Amino-terminal acetyltransferase</fullName>
    </alternativeName>
    <alternativeName>
        <fullName evidence="15">N-terminal acetyltransferase</fullName>
    </alternativeName>
</protein>
<feature type="domain" description="N-acetyltransferase" evidence="17">
    <location>
        <begin position="15"/>
        <end position="168"/>
    </location>
</feature>
<gene>
    <name evidence="18" type="primary">rimI</name>
    <name evidence="18" type="ORF">ENM78_04920</name>
</gene>
<keyword evidence="2" id="KW-0963">Cytoplasm</keyword>
<evidence type="ECO:0000259" key="17">
    <source>
        <dbReference type="PROSITE" id="PS51186"/>
    </source>
</evidence>
<comment type="catalytic activity">
    <reaction evidence="11">
        <text>N-terminal L-alanyl-[protein] + acetyl-CoA = N-terminal N(alpha)-acetyl-L-alanyl-[protein] + CoA + H(+)</text>
        <dbReference type="Rhea" id="RHEA:50500"/>
        <dbReference type="Rhea" id="RHEA-COMP:12701"/>
        <dbReference type="Rhea" id="RHEA-COMP:12702"/>
        <dbReference type="ChEBI" id="CHEBI:15378"/>
        <dbReference type="ChEBI" id="CHEBI:57287"/>
        <dbReference type="ChEBI" id="CHEBI:57288"/>
        <dbReference type="ChEBI" id="CHEBI:64718"/>
        <dbReference type="ChEBI" id="CHEBI:83683"/>
        <dbReference type="EC" id="2.3.1.255"/>
    </reaction>
</comment>
<evidence type="ECO:0000313" key="18">
    <source>
        <dbReference type="EMBL" id="HHQ80770.1"/>
    </source>
</evidence>
<evidence type="ECO:0000256" key="3">
    <source>
        <dbReference type="ARBA" id="ARBA00022679"/>
    </source>
</evidence>
<evidence type="ECO:0000256" key="16">
    <source>
        <dbReference type="ARBA" id="ARBA00080792"/>
    </source>
</evidence>
<evidence type="ECO:0000256" key="9">
    <source>
        <dbReference type="ARBA" id="ARBA00039121"/>
    </source>
</evidence>
<name>A0A7J3ZMV0_9CREN</name>
<evidence type="ECO:0000256" key="5">
    <source>
        <dbReference type="ARBA" id="ARBA00022833"/>
    </source>
</evidence>
<reference evidence="18" key="1">
    <citation type="journal article" date="2020" name="mSystems">
        <title>Genome- and Community-Level Interaction Insights into Carbon Utilization and Element Cycling Functions of Hydrothermarchaeota in Hydrothermal Sediment.</title>
        <authorList>
            <person name="Zhou Z."/>
            <person name="Liu Y."/>
            <person name="Xu W."/>
            <person name="Pan J."/>
            <person name="Luo Z.H."/>
            <person name="Li M."/>
        </authorList>
    </citation>
    <scope>NUCLEOTIDE SEQUENCE [LARGE SCALE GENOMIC DNA]</scope>
    <source>
        <strain evidence="18">SpSt-1116</strain>
    </source>
</reference>
<dbReference type="EC" id="2.3.1.255" evidence="8"/>
<evidence type="ECO:0000256" key="2">
    <source>
        <dbReference type="ARBA" id="ARBA00022490"/>
    </source>
</evidence>
<proteinExistence type="inferred from homology"/>
<dbReference type="Gene3D" id="3.40.630.30">
    <property type="match status" value="1"/>
</dbReference>
<dbReference type="InterPro" id="IPR016181">
    <property type="entry name" value="Acyl_CoA_acyltransferase"/>
</dbReference>
<keyword evidence="3 18" id="KW-0808">Transferase</keyword>
<dbReference type="EMBL" id="DRZC01000071">
    <property type="protein sequence ID" value="HHQ80770.1"/>
    <property type="molecule type" value="Genomic_DNA"/>
</dbReference>
<dbReference type="NCBIfam" id="TIGR01575">
    <property type="entry name" value="rimI"/>
    <property type="match status" value="1"/>
</dbReference>
<comment type="subunit">
    <text evidence="1">Homodimer.</text>
</comment>
<comment type="catalytic activity">
    <reaction evidence="10">
        <text>N-terminal L-seryl-[protein] + acetyl-CoA = N-terminal N(alpha)-acetyl-L-seryl-[protein] + CoA + H(+)</text>
        <dbReference type="Rhea" id="RHEA:50504"/>
        <dbReference type="Rhea" id="RHEA-COMP:12703"/>
        <dbReference type="Rhea" id="RHEA-COMP:12704"/>
        <dbReference type="ChEBI" id="CHEBI:15378"/>
        <dbReference type="ChEBI" id="CHEBI:57287"/>
        <dbReference type="ChEBI" id="CHEBI:57288"/>
        <dbReference type="ChEBI" id="CHEBI:64738"/>
        <dbReference type="ChEBI" id="CHEBI:83690"/>
        <dbReference type="EC" id="2.3.1.255"/>
    </reaction>
</comment>
<dbReference type="SUPFAM" id="SSF55729">
    <property type="entry name" value="Acyl-CoA N-acyltransferases (Nat)"/>
    <property type="match status" value="1"/>
</dbReference>
<dbReference type="AlphaFoldDB" id="A0A7J3ZMV0"/>
<sequence>MKDLTCEGREGLCRVEIRRARREDIPRVVQINRVALPENYPEFFFYDHLENWPEIFLVAEVEDNVVGYIMCRIETGIGFFHLLPVKKGHVVSIAVLKEYRRRGIGSRLMVESMDAMKRVYNAKEVYLEVRVSNEPAISLYRKLGFQTIRRIPGYYSDGEDAYLMARLL</sequence>
<dbReference type="PANTHER" id="PTHR23091">
    <property type="entry name" value="N-TERMINAL ACETYLTRANSFERASE"/>
    <property type="match status" value="1"/>
</dbReference>
<organism evidence="18">
    <name type="scientific">Fervidicoccus fontis</name>
    <dbReference type="NCBI Taxonomy" id="683846"/>
    <lineage>
        <taxon>Archaea</taxon>
        <taxon>Thermoproteota</taxon>
        <taxon>Thermoprotei</taxon>
        <taxon>Fervidicoccales</taxon>
        <taxon>Fervidicoccaceae</taxon>
        <taxon>Fervidicoccus</taxon>
    </lineage>
</organism>
<evidence type="ECO:0000256" key="15">
    <source>
        <dbReference type="ARBA" id="ARBA00076912"/>
    </source>
</evidence>
<evidence type="ECO:0000256" key="1">
    <source>
        <dbReference type="ARBA" id="ARBA00011738"/>
    </source>
</evidence>
<evidence type="ECO:0000256" key="6">
    <source>
        <dbReference type="ARBA" id="ARBA00023315"/>
    </source>
</evidence>
<evidence type="ECO:0000256" key="8">
    <source>
        <dbReference type="ARBA" id="ARBA00026110"/>
    </source>
</evidence>
<evidence type="ECO:0000256" key="7">
    <source>
        <dbReference type="ARBA" id="ARBA00025786"/>
    </source>
</evidence>
<dbReference type="GO" id="GO:0031415">
    <property type="term" value="C:NatA complex"/>
    <property type="evidence" value="ECO:0007669"/>
    <property type="project" value="InterPro"/>
</dbReference>
<dbReference type="InterPro" id="IPR000182">
    <property type="entry name" value="GNAT_dom"/>
</dbReference>
<dbReference type="InterPro" id="IPR006464">
    <property type="entry name" value="AcTrfase_RimI/Ard1"/>
</dbReference>
<evidence type="ECO:0000256" key="4">
    <source>
        <dbReference type="ARBA" id="ARBA00022723"/>
    </source>
</evidence>
<evidence type="ECO:0000256" key="14">
    <source>
        <dbReference type="ARBA" id="ARBA00073228"/>
    </source>
</evidence>
<dbReference type="PROSITE" id="PS51186">
    <property type="entry name" value="GNAT"/>
    <property type="match status" value="1"/>
</dbReference>
<comment type="catalytic activity">
    <reaction evidence="12">
        <text>N-terminal L-methionyl-L-leucyl-[protein] + acetyl-CoA = N-terminal N(alpha)-acetyl-L-methionyl-L-leucyl-[protein] + CoA + H(+)</text>
        <dbReference type="Rhea" id="RHEA:50520"/>
        <dbReference type="Rhea" id="RHEA-COMP:12711"/>
        <dbReference type="Rhea" id="RHEA-COMP:12712"/>
        <dbReference type="ChEBI" id="CHEBI:15378"/>
        <dbReference type="ChEBI" id="CHEBI:57287"/>
        <dbReference type="ChEBI" id="CHEBI:57288"/>
        <dbReference type="ChEBI" id="CHEBI:133377"/>
        <dbReference type="ChEBI" id="CHEBI:133378"/>
        <dbReference type="EC" id="2.3.1.258"/>
    </reaction>
</comment>
<evidence type="ECO:0000256" key="11">
    <source>
        <dbReference type="ARBA" id="ARBA00048236"/>
    </source>
</evidence>
<dbReference type="EC" id="2.3.1.258" evidence="9"/>
<comment type="similarity">
    <text evidence="7">Belongs to the acetyltransferase family. ARD1 subfamily.</text>
</comment>
<dbReference type="PANTHER" id="PTHR23091:SF4">
    <property type="entry name" value="N-TERMINAL AMINO-ACID N(ALPHA)-ACETYLTRANSFERASE NATA"/>
    <property type="match status" value="1"/>
</dbReference>
<dbReference type="GO" id="GO:0046872">
    <property type="term" value="F:metal ion binding"/>
    <property type="evidence" value="ECO:0007669"/>
    <property type="project" value="UniProtKB-KW"/>
</dbReference>
<dbReference type="FunFam" id="3.40.630.30:FF:000200">
    <property type="entry name" value="N-alpha-acetyltransferase"/>
    <property type="match status" value="1"/>
</dbReference>
<evidence type="ECO:0000256" key="12">
    <source>
        <dbReference type="ARBA" id="ARBA00049103"/>
    </source>
</evidence>
<keyword evidence="6" id="KW-0012">Acyltransferase</keyword>
<keyword evidence="4" id="KW-0479">Metal-binding</keyword>
<keyword evidence="5" id="KW-0862">Zinc</keyword>
<comment type="caution">
    <text evidence="18">The sequence shown here is derived from an EMBL/GenBank/DDBJ whole genome shotgun (WGS) entry which is preliminary data.</text>
</comment>
<dbReference type="InterPro" id="IPR045047">
    <property type="entry name" value="Ard1-like"/>
</dbReference>
<dbReference type="Pfam" id="PF00583">
    <property type="entry name" value="Acetyltransf_1"/>
    <property type="match status" value="1"/>
</dbReference>
<evidence type="ECO:0000256" key="13">
    <source>
        <dbReference type="ARBA" id="ARBA00051494"/>
    </source>
</evidence>
<comment type="catalytic activity">
    <reaction evidence="13">
        <text>N-terminal L-methionyl-L-glutamyl-[protein] + acetyl-CoA = N-terminal N(alpha)-acetyl-L-methionyl-L-glutamyl-[protein] + CoA + H(+)</text>
        <dbReference type="Rhea" id="RHEA:50488"/>
        <dbReference type="Rhea" id="RHEA-COMP:12696"/>
        <dbReference type="Rhea" id="RHEA-COMP:12697"/>
        <dbReference type="ChEBI" id="CHEBI:15378"/>
        <dbReference type="ChEBI" id="CHEBI:57287"/>
        <dbReference type="ChEBI" id="CHEBI:57288"/>
        <dbReference type="ChEBI" id="CHEBI:133359"/>
        <dbReference type="ChEBI" id="CHEBI:133360"/>
    </reaction>
</comment>
<accession>A0A7J3ZMV0</accession>